<dbReference type="Pfam" id="PF03544">
    <property type="entry name" value="TonB_C"/>
    <property type="match status" value="1"/>
</dbReference>
<keyword evidence="4" id="KW-0472">Membrane</keyword>
<dbReference type="InterPro" id="IPR037682">
    <property type="entry name" value="TonB_C"/>
</dbReference>
<gene>
    <name evidence="7" type="ORF">GCM10011503_23440</name>
</gene>
<dbReference type="Proteomes" id="UP000628854">
    <property type="component" value="Unassembled WGS sequence"/>
</dbReference>
<protein>
    <recommendedName>
        <fullName evidence="6">TonB C-terminal domain-containing protein</fullName>
    </recommendedName>
</protein>
<comment type="subcellular location">
    <subcellularLocation>
        <location evidence="1">Membrane</location>
        <topology evidence="1">Single-pass membrane protein</topology>
    </subcellularLocation>
</comment>
<feature type="domain" description="TonB C-terminal" evidence="6">
    <location>
        <begin position="92"/>
        <end position="182"/>
    </location>
</feature>
<evidence type="ECO:0000259" key="6">
    <source>
        <dbReference type="PROSITE" id="PS52015"/>
    </source>
</evidence>
<evidence type="ECO:0000313" key="8">
    <source>
        <dbReference type="Proteomes" id="UP000628854"/>
    </source>
</evidence>
<dbReference type="NCBIfam" id="TIGR01352">
    <property type="entry name" value="tonB_Cterm"/>
    <property type="match status" value="1"/>
</dbReference>
<organism evidence="7 8">
    <name type="scientific">Henriciella pelagia</name>
    <dbReference type="NCBI Taxonomy" id="1977912"/>
    <lineage>
        <taxon>Bacteria</taxon>
        <taxon>Pseudomonadati</taxon>
        <taxon>Pseudomonadota</taxon>
        <taxon>Alphaproteobacteria</taxon>
        <taxon>Hyphomonadales</taxon>
        <taxon>Hyphomonadaceae</taxon>
        <taxon>Henriciella</taxon>
    </lineage>
</organism>
<dbReference type="Gene3D" id="3.30.1150.10">
    <property type="match status" value="1"/>
</dbReference>
<dbReference type="RefSeq" id="WP_084391937.1">
    <property type="nucleotide sequence ID" value="NZ_BMKF01000002.1"/>
</dbReference>
<evidence type="ECO:0000256" key="1">
    <source>
        <dbReference type="ARBA" id="ARBA00004167"/>
    </source>
</evidence>
<proteinExistence type="predicted"/>
<reference evidence="8" key="1">
    <citation type="journal article" date="2019" name="Int. J. Syst. Evol. Microbiol.">
        <title>The Global Catalogue of Microorganisms (GCM) 10K type strain sequencing project: providing services to taxonomists for standard genome sequencing and annotation.</title>
        <authorList>
            <consortium name="The Broad Institute Genomics Platform"/>
            <consortium name="The Broad Institute Genome Sequencing Center for Infectious Disease"/>
            <person name="Wu L."/>
            <person name="Ma J."/>
        </authorList>
    </citation>
    <scope>NUCLEOTIDE SEQUENCE [LARGE SCALE GENOMIC DNA]</scope>
    <source>
        <strain evidence="8">CGMCC 1.15928</strain>
    </source>
</reference>
<dbReference type="PROSITE" id="PS51257">
    <property type="entry name" value="PROKAR_LIPOPROTEIN"/>
    <property type="match status" value="1"/>
</dbReference>
<dbReference type="EMBL" id="BMKF01000002">
    <property type="protein sequence ID" value="GGB73997.1"/>
    <property type="molecule type" value="Genomic_DNA"/>
</dbReference>
<evidence type="ECO:0000256" key="5">
    <source>
        <dbReference type="SAM" id="SignalP"/>
    </source>
</evidence>
<sequence>MRISSLLALGSAVGLIGACAVDGPAIYGPGPVSSGTTASAVVTENMIAECGHPGAKPARIAFPDGWQTRMNEVATKSASNDELLGGPVTTEVVDRNAQPISPPVPTYPAAAASTGREAKCEVMFDVNNAGTPEEILTACSSPEFNASAFSAASGLRFAPMVVDGRNVRRLNVVYPLLYCLSD</sequence>
<evidence type="ECO:0000256" key="2">
    <source>
        <dbReference type="ARBA" id="ARBA00022692"/>
    </source>
</evidence>
<dbReference type="PROSITE" id="PS52015">
    <property type="entry name" value="TONB_CTD"/>
    <property type="match status" value="1"/>
</dbReference>
<keyword evidence="3" id="KW-1133">Transmembrane helix</keyword>
<dbReference type="SUPFAM" id="SSF74653">
    <property type="entry name" value="TolA/TonB C-terminal domain"/>
    <property type="match status" value="1"/>
</dbReference>
<keyword evidence="5" id="KW-0732">Signal</keyword>
<keyword evidence="8" id="KW-1185">Reference proteome</keyword>
<evidence type="ECO:0000313" key="7">
    <source>
        <dbReference type="EMBL" id="GGB73997.1"/>
    </source>
</evidence>
<accession>A0ABQ1JQS6</accession>
<feature type="chain" id="PRO_5046102079" description="TonB C-terminal domain-containing protein" evidence="5">
    <location>
        <begin position="21"/>
        <end position="182"/>
    </location>
</feature>
<evidence type="ECO:0000256" key="4">
    <source>
        <dbReference type="ARBA" id="ARBA00023136"/>
    </source>
</evidence>
<dbReference type="InterPro" id="IPR006260">
    <property type="entry name" value="TonB/TolA_C"/>
</dbReference>
<keyword evidence="2" id="KW-0812">Transmembrane</keyword>
<comment type="caution">
    <text evidence="7">The sequence shown here is derived from an EMBL/GenBank/DDBJ whole genome shotgun (WGS) entry which is preliminary data.</text>
</comment>
<name>A0ABQ1JQS6_9PROT</name>
<evidence type="ECO:0000256" key="3">
    <source>
        <dbReference type="ARBA" id="ARBA00022989"/>
    </source>
</evidence>
<feature type="signal peptide" evidence="5">
    <location>
        <begin position="1"/>
        <end position="20"/>
    </location>
</feature>